<name>A0A8H6IQ88_9PEZI</name>
<gene>
    <name evidence="3" type="ORF">CSOJ01_14594</name>
</gene>
<dbReference type="AlphaFoldDB" id="A0A8H6IQ88"/>
<accession>A0A8H6IQ88</accession>
<dbReference type="InterPro" id="IPR001138">
    <property type="entry name" value="Zn2Cys6_DnaBD"/>
</dbReference>
<dbReference type="GO" id="GO:0008270">
    <property type="term" value="F:zinc ion binding"/>
    <property type="evidence" value="ECO:0007669"/>
    <property type="project" value="InterPro"/>
</dbReference>
<dbReference type="GO" id="GO:0000981">
    <property type="term" value="F:DNA-binding transcription factor activity, RNA polymerase II-specific"/>
    <property type="evidence" value="ECO:0007669"/>
    <property type="project" value="InterPro"/>
</dbReference>
<keyword evidence="4" id="KW-1185">Reference proteome</keyword>
<feature type="region of interest" description="Disordered" evidence="2">
    <location>
        <begin position="46"/>
        <end position="81"/>
    </location>
</feature>
<reference evidence="3 4" key="1">
    <citation type="journal article" date="2020" name="Phytopathology">
        <title>Genome Sequence Resources of Colletotrichum truncatum, C. plurivorum, C. musicola, and C. sojae: Four Species Pathogenic to Soybean (Glycine max).</title>
        <authorList>
            <person name="Rogerio F."/>
            <person name="Boufleur T.R."/>
            <person name="Ciampi-Guillardi M."/>
            <person name="Sukno S.A."/>
            <person name="Thon M.R."/>
            <person name="Massola Junior N.S."/>
            <person name="Baroncelli R."/>
        </authorList>
    </citation>
    <scope>NUCLEOTIDE SEQUENCE [LARGE SCALE GENOMIC DNA]</scope>
    <source>
        <strain evidence="3 4">LFN0009</strain>
    </source>
</reference>
<protein>
    <submittedName>
        <fullName evidence="3">C6 transcription factor</fullName>
    </submittedName>
</protein>
<sequence>METVLRDACDNCHRKKNRCQSEGSGAFVDCRQTGQTCVYPPGRQMGRPWCKRPGQERAKASNLTSTTELRRKNQQPGGDRDVSAVVESIIALPPSPWSNSTNISPLNNSFIYAVRLQGVDGPLAQPAADGLQPALEFPYPPVAAAGEHKSSGPAQLLLSRPQQLQAAIGQSSPPLDPCLVPDNGEMNVYRQLSQLLFALHKAQ</sequence>
<evidence type="ECO:0000313" key="4">
    <source>
        <dbReference type="Proteomes" id="UP000652219"/>
    </source>
</evidence>
<comment type="caution">
    <text evidence="3">The sequence shown here is derived from an EMBL/GenBank/DDBJ whole genome shotgun (WGS) entry which is preliminary data.</text>
</comment>
<proteinExistence type="predicted"/>
<dbReference type="CDD" id="cd00067">
    <property type="entry name" value="GAL4"/>
    <property type="match status" value="1"/>
</dbReference>
<dbReference type="EMBL" id="WIGN01000506">
    <property type="protein sequence ID" value="KAF6790323.1"/>
    <property type="molecule type" value="Genomic_DNA"/>
</dbReference>
<evidence type="ECO:0000313" key="3">
    <source>
        <dbReference type="EMBL" id="KAF6790323.1"/>
    </source>
</evidence>
<dbReference type="Proteomes" id="UP000652219">
    <property type="component" value="Unassembled WGS sequence"/>
</dbReference>
<organism evidence="3 4">
    <name type="scientific">Colletotrichum sojae</name>
    <dbReference type="NCBI Taxonomy" id="2175907"/>
    <lineage>
        <taxon>Eukaryota</taxon>
        <taxon>Fungi</taxon>
        <taxon>Dikarya</taxon>
        <taxon>Ascomycota</taxon>
        <taxon>Pezizomycotina</taxon>
        <taxon>Sordariomycetes</taxon>
        <taxon>Hypocreomycetidae</taxon>
        <taxon>Glomerellales</taxon>
        <taxon>Glomerellaceae</taxon>
        <taxon>Colletotrichum</taxon>
        <taxon>Colletotrichum orchidearum species complex</taxon>
    </lineage>
</organism>
<evidence type="ECO:0000256" key="1">
    <source>
        <dbReference type="ARBA" id="ARBA00023242"/>
    </source>
</evidence>
<evidence type="ECO:0000256" key="2">
    <source>
        <dbReference type="SAM" id="MobiDB-lite"/>
    </source>
</evidence>
<keyword evidence="1" id="KW-0539">Nucleus</keyword>